<protein>
    <recommendedName>
        <fullName evidence="16">lytic cellulose monooxygenase (C4-dehydrogenating)</fullName>
        <ecNumber evidence="16">1.14.99.56</ecNumber>
    </recommendedName>
</protein>
<dbReference type="Gene3D" id="2.70.50.70">
    <property type="match status" value="1"/>
</dbReference>
<keyword evidence="4" id="KW-0479">Metal-binding</keyword>
<organism evidence="19 20">
    <name type="scientific">Oculimacula yallundae</name>
    <dbReference type="NCBI Taxonomy" id="86028"/>
    <lineage>
        <taxon>Eukaryota</taxon>
        <taxon>Fungi</taxon>
        <taxon>Dikarya</taxon>
        <taxon>Ascomycota</taxon>
        <taxon>Pezizomycotina</taxon>
        <taxon>Leotiomycetes</taxon>
        <taxon>Helotiales</taxon>
        <taxon>Ploettnerulaceae</taxon>
        <taxon>Oculimacula</taxon>
    </lineage>
</organism>
<dbReference type="EMBL" id="JAZHXI010000008">
    <property type="protein sequence ID" value="KAL2068597.1"/>
    <property type="molecule type" value="Genomic_DNA"/>
</dbReference>
<comment type="catalytic activity">
    <reaction evidence="15">
        <text>[(1-&gt;4)-beta-D-glucosyl]n+m + reduced acceptor + O2 = 4-dehydro-beta-D-glucosyl-[(1-&gt;4)-beta-D-glucosyl]n-1 + [(1-&gt;4)-beta-D-glucosyl]m + acceptor + H2O.</text>
        <dbReference type="EC" id="1.14.99.56"/>
    </reaction>
</comment>
<keyword evidence="12" id="KW-0119">Carbohydrate metabolism</keyword>
<keyword evidence="8" id="KW-0186">Copper</keyword>
<comment type="cofactor">
    <cofactor evidence="1">
        <name>Cu(2+)</name>
        <dbReference type="ChEBI" id="CHEBI:29036"/>
    </cofactor>
</comment>
<evidence type="ECO:0000256" key="12">
    <source>
        <dbReference type="ARBA" id="ARBA00023277"/>
    </source>
</evidence>
<keyword evidence="20" id="KW-1185">Reference proteome</keyword>
<keyword evidence="3" id="KW-0964">Secreted</keyword>
<dbReference type="CDD" id="cd21175">
    <property type="entry name" value="LPMO_AA9"/>
    <property type="match status" value="1"/>
</dbReference>
<dbReference type="Pfam" id="PF03443">
    <property type="entry name" value="AA9"/>
    <property type="match status" value="1"/>
</dbReference>
<evidence type="ECO:0000256" key="7">
    <source>
        <dbReference type="ARBA" id="ARBA00023002"/>
    </source>
</evidence>
<evidence type="ECO:0000256" key="8">
    <source>
        <dbReference type="ARBA" id="ARBA00023008"/>
    </source>
</evidence>
<proteinExistence type="inferred from homology"/>
<evidence type="ECO:0000256" key="15">
    <source>
        <dbReference type="ARBA" id="ARBA00045077"/>
    </source>
</evidence>
<gene>
    <name evidence="19" type="ORF">VTL71DRAFT_14934</name>
</gene>
<sequence>MKLLTTIAALTTVANAHYTFPSIISNGVTTPEWVNVRPWTGSYLNGPVTNISSLDIRCNADGSTNFVKTLAVTAGTTLGFKANSAITHPGVMQFYMAKVPAGSSADTWDGSGSVWFKVFNDGPVFGNSITWPTEGKPSASFTLPKSLPNGEYLVRAEHIALHSAATIGGAQFYISCAQISVTGGGSGTPGPLVAFPGAYKVTDPGIQISIYWPIPTSYTPPGPAVWTG</sequence>
<evidence type="ECO:0000256" key="16">
    <source>
        <dbReference type="ARBA" id="ARBA00047174"/>
    </source>
</evidence>
<evidence type="ECO:0000256" key="4">
    <source>
        <dbReference type="ARBA" id="ARBA00022723"/>
    </source>
</evidence>
<dbReference type="EC" id="1.14.99.56" evidence="16"/>
<feature type="chain" id="PRO_5047365067" description="lytic cellulose monooxygenase (C4-dehydrogenating)" evidence="17">
    <location>
        <begin position="17"/>
        <end position="228"/>
    </location>
</feature>
<evidence type="ECO:0000313" key="19">
    <source>
        <dbReference type="EMBL" id="KAL2068597.1"/>
    </source>
</evidence>
<keyword evidence="10" id="KW-1015">Disulfide bond</keyword>
<comment type="subcellular location">
    <subcellularLocation>
        <location evidence="2">Secreted</location>
    </subcellularLocation>
</comment>
<evidence type="ECO:0000256" key="11">
    <source>
        <dbReference type="ARBA" id="ARBA00023180"/>
    </source>
</evidence>
<dbReference type="PANTHER" id="PTHR33353:SF10">
    <property type="entry name" value="ENDO-BETA-1,4-GLUCANASE D"/>
    <property type="match status" value="1"/>
</dbReference>
<evidence type="ECO:0000256" key="2">
    <source>
        <dbReference type="ARBA" id="ARBA00004613"/>
    </source>
</evidence>
<dbReference type="InterPro" id="IPR049892">
    <property type="entry name" value="AA9"/>
</dbReference>
<dbReference type="InterPro" id="IPR005103">
    <property type="entry name" value="AA9_LPMO"/>
</dbReference>
<dbReference type="Proteomes" id="UP001595075">
    <property type="component" value="Unassembled WGS sequence"/>
</dbReference>
<evidence type="ECO:0000256" key="10">
    <source>
        <dbReference type="ARBA" id="ARBA00023157"/>
    </source>
</evidence>
<evidence type="ECO:0000256" key="13">
    <source>
        <dbReference type="ARBA" id="ARBA00023326"/>
    </source>
</evidence>
<keyword evidence="7" id="KW-0560">Oxidoreductase</keyword>
<reference evidence="19 20" key="1">
    <citation type="journal article" date="2024" name="Commun. Biol.">
        <title>Comparative genomic analysis of thermophilic fungi reveals convergent evolutionary adaptations and gene losses.</title>
        <authorList>
            <person name="Steindorff A.S."/>
            <person name="Aguilar-Pontes M.V."/>
            <person name="Robinson A.J."/>
            <person name="Andreopoulos B."/>
            <person name="LaButti K."/>
            <person name="Kuo A."/>
            <person name="Mondo S."/>
            <person name="Riley R."/>
            <person name="Otillar R."/>
            <person name="Haridas S."/>
            <person name="Lipzen A."/>
            <person name="Grimwood J."/>
            <person name="Schmutz J."/>
            <person name="Clum A."/>
            <person name="Reid I.D."/>
            <person name="Moisan M.C."/>
            <person name="Butler G."/>
            <person name="Nguyen T.T.M."/>
            <person name="Dewar K."/>
            <person name="Conant G."/>
            <person name="Drula E."/>
            <person name="Henrissat B."/>
            <person name="Hansel C."/>
            <person name="Singer S."/>
            <person name="Hutchinson M.I."/>
            <person name="de Vries R.P."/>
            <person name="Natvig D.O."/>
            <person name="Powell A.J."/>
            <person name="Tsang A."/>
            <person name="Grigoriev I.V."/>
        </authorList>
    </citation>
    <scope>NUCLEOTIDE SEQUENCE [LARGE SCALE GENOMIC DNA]</scope>
    <source>
        <strain evidence="19 20">CBS 494.80</strain>
    </source>
</reference>
<evidence type="ECO:0000256" key="3">
    <source>
        <dbReference type="ARBA" id="ARBA00022525"/>
    </source>
</evidence>
<evidence type="ECO:0000313" key="20">
    <source>
        <dbReference type="Proteomes" id="UP001595075"/>
    </source>
</evidence>
<evidence type="ECO:0000256" key="9">
    <source>
        <dbReference type="ARBA" id="ARBA00023033"/>
    </source>
</evidence>
<accession>A0ABR4CGE5</accession>
<comment type="similarity">
    <text evidence="14">Belongs to the polysaccharide monooxygenase AA9 family.</text>
</comment>
<evidence type="ECO:0000256" key="14">
    <source>
        <dbReference type="ARBA" id="ARBA00044502"/>
    </source>
</evidence>
<evidence type="ECO:0000256" key="6">
    <source>
        <dbReference type="ARBA" id="ARBA00023001"/>
    </source>
</evidence>
<keyword evidence="6" id="KW-0136">Cellulose degradation</keyword>
<evidence type="ECO:0000256" key="5">
    <source>
        <dbReference type="ARBA" id="ARBA00022729"/>
    </source>
</evidence>
<keyword evidence="9" id="KW-0503">Monooxygenase</keyword>
<evidence type="ECO:0000256" key="1">
    <source>
        <dbReference type="ARBA" id="ARBA00001973"/>
    </source>
</evidence>
<keyword evidence="5 17" id="KW-0732">Signal</keyword>
<comment type="caution">
    <text evidence="19">The sequence shown here is derived from an EMBL/GenBank/DDBJ whole genome shotgun (WGS) entry which is preliminary data.</text>
</comment>
<feature type="signal peptide" evidence="17">
    <location>
        <begin position="1"/>
        <end position="16"/>
    </location>
</feature>
<keyword evidence="11" id="KW-0325">Glycoprotein</keyword>
<dbReference type="PANTHER" id="PTHR33353">
    <property type="entry name" value="PUTATIVE (AFU_ORTHOLOGUE AFUA_1G12560)-RELATED"/>
    <property type="match status" value="1"/>
</dbReference>
<keyword evidence="13" id="KW-0624">Polysaccharide degradation</keyword>
<evidence type="ECO:0000256" key="17">
    <source>
        <dbReference type="SAM" id="SignalP"/>
    </source>
</evidence>
<evidence type="ECO:0000259" key="18">
    <source>
        <dbReference type="Pfam" id="PF03443"/>
    </source>
</evidence>
<feature type="domain" description="Auxiliary Activity family 9 catalytic" evidence="18">
    <location>
        <begin position="17"/>
        <end position="218"/>
    </location>
</feature>
<name>A0ABR4CGE5_9HELO</name>